<evidence type="ECO:0000256" key="8">
    <source>
        <dbReference type="ARBA" id="ARBA00022490"/>
    </source>
</evidence>
<evidence type="ECO:0000256" key="1">
    <source>
        <dbReference type="ARBA" id="ARBA00000077"/>
    </source>
</evidence>
<dbReference type="PANTHER" id="PTHR10954:SF18">
    <property type="entry name" value="RIBONUCLEASE HII"/>
    <property type="match status" value="1"/>
</dbReference>
<dbReference type="AlphaFoldDB" id="K0IYX6"/>
<sequence length="266" mass="29689">MKNQSIAEIKQILKQDTVADDILESLKLDTRKGVQQALKVYYNRLAKKQLLLDQLYEMKSYERNYYQQGKTLIAGIDEVGRGPLAGPVVAAAVILPVDFNLIGLTDSKKLSVAQREQYAEIIKEQAIAVGIGEVSHEVIDDINIYQASILAMEKAVQQLGIEPDHLLIDAVPLDNLPYSSDVIIKGDQKSISIAAASVIAKVHRDRIMATIHERYPYYQFDQNQGYGTTAHLLGLEEHGITPYHRKTFAPIKNYLKGENDDGTIIV</sequence>
<dbReference type="OrthoDB" id="9803420at2"/>
<dbReference type="GO" id="GO:0032299">
    <property type="term" value="C:ribonuclease H2 complex"/>
    <property type="evidence" value="ECO:0007669"/>
    <property type="project" value="TreeGrafter"/>
</dbReference>
<dbReference type="GO" id="GO:0043137">
    <property type="term" value="P:DNA replication, removal of RNA primer"/>
    <property type="evidence" value="ECO:0007669"/>
    <property type="project" value="TreeGrafter"/>
</dbReference>
<dbReference type="Gene3D" id="3.30.420.10">
    <property type="entry name" value="Ribonuclease H-like superfamily/Ribonuclease H"/>
    <property type="match status" value="1"/>
</dbReference>
<evidence type="ECO:0000256" key="16">
    <source>
        <dbReference type="RuleBase" id="RU003515"/>
    </source>
</evidence>
<dbReference type="GO" id="GO:0030145">
    <property type="term" value="F:manganese ion binding"/>
    <property type="evidence" value="ECO:0007669"/>
    <property type="project" value="UniProtKB-UniRule"/>
</dbReference>
<dbReference type="PATRIC" id="fig|698758.3.peg.1513"/>
<evidence type="ECO:0000256" key="11">
    <source>
        <dbReference type="ARBA" id="ARBA00022759"/>
    </source>
</evidence>
<gene>
    <name evidence="14 18" type="primary">rnhB</name>
    <name evidence="18" type="ordered locus">AXY_15170</name>
</gene>
<keyword evidence="12 14" id="KW-0378">Hydrolase</keyword>
<feature type="binding site" evidence="14 15">
    <location>
        <position position="78"/>
    </location>
    <ligand>
        <name>a divalent metal cation</name>
        <dbReference type="ChEBI" id="CHEBI:60240"/>
    </ligand>
</feature>
<dbReference type="STRING" id="698758.AXY_15170"/>
<evidence type="ECO:0000259" key="17">
    <source>
        <dbReference type="PROSITE" id="PS51975"/>
    </source>
</evidence>
<dbReference type="EMBL" id="AP012050">
    <property type="protein sequence ID" value="BAM47649.1"/>
    <property type="molecule type" value="Genomic_DNA"/>
</dbReference>
<dbReference type="GO" id="GO:0005737">
    <property type="term" value="C:cytoplasm"/>
    <property type="evidence" value="ECO:0007669"/>
    <property type="project" value="UniProtKB-SubCell"/>
</dbReference>
<keyword evidence="13 14" id="KW-0464">Manganese</keyword>
<dbReference type="PANTHER" id="PTHR10954">
    <property type="entry name" value="RIBONUCLEASE H2 SUBUNIT A"/>
    <property type="match status" value="1"/>
</dbReference>
<evidence type="ECO:0000256" key="4">
    <source>
        <dbReference type="ARBA" id="ARBA00004496"/>
    </source>
</evidence>
<dbReference type="FunFam" id="3.30.420.10:FF:000006">
    <property type="entry name" value="Ribonuclease HII"/>
    <property type="match status" value="1"/>
</dbReference>
<dbReference type="NCBIfam" id="NF000595">
    <property type="entry name" value="PRK00015.1-3"/>
    <property type="match status" value="1"/>
</dbReference>
<comment type="cofactor">
    <cofactor evidence="2">
        <name>Mg(2+)</name>
        <dbReference type="ChEBI" id="CHEBI:18420"/>
    </cofactor>
</comment>
<evidence type="ECO:0000256" key="14">
    <source>
        <dbReference type="HAMAP-Rule" id="MF_00052"/>
    </source>
</evidence>
<dbReference type="InterPro" id="IPR001352">
    <property type="entry name" value="RNase_HII/HIII"/>
</dbReference>
<evidence type="ECO:0000256" key="5">
    <source>
        <dbReference type="ARBA" id="ARBA00007383"/>
    </source>
</evidence>
<protein>
    <recommendedName>
        <fullName evidence="7 14">Ribonuclease HII</fullName>
        <shortName evidence="14">RNase HII</shortName>
        <ecNumber evidence="6 14">3.1.26.4</ecNumber>
    </recommendedName>
</protein>
<evidence type="ECO:0000256" key="9">
    <source>
        <dbReference type="ARBA" id="ARBA00022722"/>
    </source>
</evidence>
<keyword evidence="9 14" id="KW-0540">Nuclease</keyword>
<evidence type="ECO:0000313" key="19">
    <source>
        <dbReference type="Proteomes" id="UP000006294"/>
    </source>
</evidence>
<evidence type="ECO:0000313" key="18">
    <source>
        <dbReference type="EMBL" id="BAM47649.1"/>
    </source>
</evidence>
<comment type="subcellular location">
    <subcellularLocation>
        <location evidence="4 14">Cytoplasm</location>
    </subcellularLocation>
</comment>
<dbReference type="InterPro" id="IPR022898">
    <property type="entry name" value="RNase_HII"/>
</dbReference>
<feature type="domain" description="RNase H type-2" evidence="17">
    <location>
        <begin position="71"/>
        <end position="260"/>
    </location>
</feature>
<comment type="cofactor">
    <cofactor evidence="14 15">
        <name>Mn(2+)</name>
        <dbReference type="ChEBI" id="CHEBI:29035"/>
    </cofactor>
    <cofactor evidence="14 15">
        <name>Mg(2+)</name>
        <dbReference type="ChEBI" id="CHEBI:18420"/>
    </cofactor>
    <text evidence="14 15">Manganese or magnesium. Binds 1 divalent metal ion per monomer in the absence of substrate. May bind a second metal ion after substrate binding.</text>
</comment>
<accession>K0IYX6</accession>
<comment type="function">
    <text evidence="3 14 16">Endonuclease that specifically degrades the RNA of RNA-DNA hybrids.</text>
</comment>
<evidence type="ECO:0000256" key="15">
    <source>
        <dbReference type="PROSITE-ProRule" id="PRU01319"/>
    </source>
</evidence>
<keyword evidence="11 14" id="KW-0255">Endonuclease</keyword>
<evidence type="ECO:0000256" key="6">
    <source>
        <dbReference type="ARBA" id="ARBA00012180"/>
    </source>
</evidence>
<dbReference type="InterPro" id="IPR012337">
    <property type="entry name" value="RNaseH-like_sf"/>
</dbReference>
<dbReference type="HOGENOM" id="CLU_036532_2_1_9"/>
<dbReference type="EC" id="3.1.26.4" evidence="6 14"/>
<proteinExistence type="inferred from homology"/>
<dbReference type="Proteomes" id="UP000006294">
    <property type="component" value="Chromosome"/>
</dbReference>
<evidence type="ECO:0000256" key="12">
    <source>
        <dbReference type="ARBA" id="ARBA00022801"/>
    </source>
</evidence>
<dbReference type="KEGG" id="axl:AXY_15170"/>
<feature type="binding site" evidence="14 15">
    <location>
        <position position="77"/>
    </location>
    <ligand>
        <name>a divalent metal cation</name>
        <dbReference type="ChEBI" id="CHEBI:60240"/>
    </ligand>
</feature>
<evidence type="ECO:0000256" key="2">
    <source>
        <dbReference type="ARBA" id="ARBA00001946"/>
    </source>
</evidence>
<name>K0IYX6_AMPXN</name>
<dbReference type="SUPFAM" id="SSF53098">
    <property type="entry name" value="Ribonuclease H-like"/>
    <property type="match status" value="1"/>
</dbReference>
<dbReference type="RefSeq" id="WP_015010247.1">
    <property type="nucleotide sequence ID" value="NC_018704.1"/>
</dbReference>
<dbReference type="GO" id="GO:0003723">
    <property type="term" value="F:RNA binding"/>
    <property type="evidence" value="ECO:0007669"/>
    <property type="project" value="UniProtKB-UniRule"/>
</dbReference>
<dbReference type="Pfam" id="PF01351">
    <property type="entry name" value="RNase_HII"/>
    <property type="match status" value="1"/>
</dbReference>
<dbReference type="NCBIfam" id="NF000594">
    <property type="entry name" value="PRK00015.1-1"/>
    <property type="match status" value="1"/>
</dbReference>
<evidence type="ECO:0000256" key="13">
    <source>
        <dbReference type="ARBA" id="ARBA00023211"/>
    </source>
</evidence>
<feature type="binding site" evidence="14 15">
    <location>
        <position position="169"/>
    </location>
    <ligand>
        <name>a divalent metal cation</name>
        <dbReference type="ChEBI" id="CHEBI:60240"/>
    </ligand>
</feature>
<keyword evidence="19" id="KW-1185">Reference proteome</keyword>
<dbReference type="GO" id="GO:0004523">
    <property type="term" value="F:RNA-DNA hybrid ribonuclease activity"/>
    <property type="evidence" value="ECO:0007669"/>
    <property type="project" value="UniProtKB-UniRule"/>
</dbReference>
<keyword evidence="10 14" id="KW-0479">Metal-binding</keyword>
<dbReference type="PROSITE" id="PS51975">
    <property type="entry name" value="RNASE_H_2"/>
    <property type="match status" value="1"/>
</dbReference>
<dbReference type="HAMAP" id="MF_00052_B">
    <property type="entry name" value="RNase_HII_B"/>
    <property type="match status" value="1"/>
</dbReference>
<organism evidence="18 19">
    <name type="scientific">Amphibacillus xylanus (strain ATCC 51415 / DSM 6626 / JCM 7361 / LMG 17667 / NBRC 15112 / Ep01)</name>
    <dbReference type="NCBI Taxonomy" id="698758"/>
    <lineage>
        <taxon>Bacteria</taxon>
        <taxon>Bacillati</taxon>
        <taxon>Bacillota</taxon>
        <taxon>Bacilli</taxon>
        <taxon>Bacillales</taxon>
        <taxon>Bacillaceae</taxon>
        <taxon>Amphibacillus</taxon>
    </lineage>
</organism>
<dbReference type="CDD" id="cd07182">
    <property type="entry name" value="RNase_HII_bacteria_HII_like"/>
    <property type="match status" value="1"/>
</dbReference>
<dbReference type="InterPro" id="IPR036397">
    <property type="entry name" value="RNaseH_sf"/>
</dbReference>
<dbReference type="GO" id="GO:0006298">
    <property type="term" value="P:mismatch repair"/>
    <property type="evidence" value="ECO:0007669"/>
    <property type="project" value="TreeGrafter"/>
</dbReference>
<dbReference type="eggNOG" id="COG0164">
    <property type="taxonomic scope" value="Bacteria"/>
</dbReference>
<reference evidence="18 19" key="1">
    <citation type="submission" date="2011-01" db="EMBL/GenBank/DDBJ databases">
        <title>Whole genome sequence of Amphibacillus xylinus NBRC 15112.</title>
        <authorList>
            <person name="Nakazawa H."/>
            <person name="Katano Y."/>
            <person name="Nakamura S."/>
            <person name="Sasagawa M."/>
            <person name="Fukada J."/>
            <person name="Arai T."/>
            <person name="Sasakura N."/>
            <person name="Mochizuki D."/>
            <person name="Hosoyama A."/>
            <person name="Harada K."/>
            <person name="Horikawa H."/>
            <person name="Kato Y."/>
            <person name="Harada T."/>
            <person name="Sasaki K."/>
            <person name="Sekiguchi M."/>
            <person name="Hodoyama M."/>
            <person name="Nishiko R."/>
            <person name="Narita H."/>
            <person name="Hanamaki A."/>
            <person name="Hata C."/>
            <person name="Konno Y."/>
            <person name="Niimura Y."/>
            <person name="Yamazaki S."/>
            <person name="Fujita N."/>
        </authorList>
    </citation>
    <scope>NUCLEOTIDE SEQUENCE [LARGE SCALE GENOMIC DNA]</scope>
    <source>
        <strain evidence="19">ATCC 51415 / DSM 6626 / JCM 7361 / LMG 17667 / NBRC 15112 / Ep01</strain>
    </source>
</reference>
<keyword evidence="8 14" id="KW-0963">Cytoplasm</keyword>
<dbReference type="InterPro" id="IPR024567">
    <property type="entry name" value="RNase_HII/HIII_dom"/>
</dbReference>
<evidence type="ECO:0000256" key="10">
    <source>
        <dbReference type="ARBA" id="ARBA00022723"/>
    </source>
</evidence>
<evidence type="ECO:0000256" key="7">
    <source>
        <dbReference type="ARBA" id="ARBA00019179"/>
    </source>
</evidence>
<comment type="similarity">
    <text evidence="5 14 16">Belongs to the RNase HII family.</text>
</comment>
<evidence type="ECO:0000256" key="3">
    <source>
        <dbReference type="ARBA" id="ARBA00004065"/>
    </source>
</evidence>
<comment type="catalytic activity">
    <reaction evidence="1 14 15 16">
        <text>Endonucleolytic cleavage to 5'-phosphomonoester.</text>
        <dbReference type="EC" id="3.1.26.4"/>
    </reaction>
</comment>